<feature type="binding site" evidence="9">
    <location>
        <position position="46"/>
    </location>
    <ligand>
        <name>a ribonucleoside 5'-phosphate</name>
        <dbReference type="ChEBI" id="CHEBI:58043"/>
    </ligand>
</feature>
<dbReference type="GO" id="GO:0005634">
    <property type="term" value="C:nucleus"/>
    <property type="evidence" value="ECO:0007669"/>
    <property type="project" value="UniProtKB-SubCell"/>
</dbReference>
<dbReference type="GO" id="GO:0006260">
    <property type="term" value="P:DNA replication"/>
    <property type="evidence" value="ECO:0007669"/>
    <property type="project" value="UniProtKB-KW"/>
</dbReference>
<dbReference type="InterPro" id="IPR056784">
    <property type="entry name" value="PSF2_N"/>
</dbReference>
<evidence type="ECO:0000256" key="9">
    <source>
        <dbReference type="HAMAP-Rule" id="MF_03172"/>
    </source>
</evidence>
<evidence type="ECO:0000256" key="1">
    <source>
        <dbReference type="ARBA" id="ARBA00010565"/>
    </source>
</evidence>
<comment type="similarity">
    <text evidence="1">Belongs to the GINS2/PSF2 family.</text>
</comment>
<evidence type="ECO:0000313" key="11">
    <source>
        <dbReference type="EMBL" id="KAJ6225420.1"/>
    </source>
</evidence>
<comment type="subunit">
    <text evidence="9">Monomer.</text>
</comment>
<comment type="catalytic activity">
    <reaction evidence="9">
        <text>CMP + ATP = CDP + ADP</text>
        <dbReference type="Rhea" id="RHEA:11600"/>
        <dbReference type="ChEBI" id="CHEBI:30616"/>
        <dbReference type="ChEBI" id="CHEBI:58069"/>
        <dbReference type="ChEBI" id="CHEBI:60377"/>
        <dbReference type="ChEBI" id="CHEBI:456216"/>
        <dbReference type="EC" id="2.7.4.14"/>
    </reaction>
</comment>
<evidence type="ECO:0000256" key="3">
    <source>
        <dbReference type="ARBA" id="ARBA00022705"/>
    </source>
</evidence>
<evidence type="ECO:0000313" key="12">
    <source>
        <dbReference type="Proteomes" id="UP001142055"/>
    </source>
</evidence>
<dbReference type="SUPFAM" id="SSF52540">
    <property type="entry name" value="P-loop containing nucleoside triphosphate hydrolases"/>
    <property type="match status" value="1"/>
</dbReference>
<comment type="catalytic activity">
    <reaction evidence="8 9">
        <text>UMP + ATP = UDP + ADP</text>
        <dbReference type="Rhea" id="RHEA:24400"/>
        <dbReference type="ChEBI" id="CHEBI:30616"/>
        <dbReference type="ChEBI" id="CHEBI:57865"/>
        <dbReference type="ChEBI" id="CHEBI:58223"/>
        <dbReference type="ChEBI" id="CHEBI:456216"/>
        <dbReference type="EC" id="2.7.4.14"/>
    </reaction>
</comment>
<dbReference type="HAMAP" id="MF_03172">
    <property type="entry name" value="Adenylate_kinase_UMP_CMP_kin"/>
    <property type="match status" value="1"/>
</dbReference>
<dbReference type="Gene3D" id="3.40.5.50">
    <property type="match status" value="1"/>
</dbReference>
<dbReference type="CDD" id="cd01428">
    <property type="entry name" value="ADK"/>
    <property type="match status" value="1"/>
</dbReference>
<dbReference type="Gene3D" id="3.40.50.300">
    <property type="entry name" value="P-loop containing nucleotide triphosphate hydrolases"/>
    <property type="match status" value="1"/>
</dbReference>
<keyword evidence="9" id="KW-0963">Cytoplasm</keyword>
<feature type="binding site" evidence="9">
    <location>
        <position position="156"/>
    </location>
    <ligand>
        <name>a ribonucleoside 5'-phosphate</name>
        <dbReference type="ChEBI" id="CHEBI:58043"/>
    </ligand>
</feature>
<reference evidence="11" key="1">
    <citation type="submission" date="2022-12" db="EMBL/GenBank/DDBJ databases">
        <title>Genome assemblies of Blomia tropicalis.</title>
        <authorList>
            <person name="Cui Y."/>
        </authorList>
    </citation>
    <scope>NUCLEOTIDE SEQUENCE</scope>
    <source>
        <tissue evidence="11">Adult mites</tissue>
    </source>
</reference>
<comment type="similarity">
    <text evidence="9">Belongs to the adenylate kinase family. UMP-CMP kinase subfamily.</text>
</comment>
<sequence length="395" mass="45055">MYSWDNLPKPNVIFVLGPPGAGKGTQCSLICKEYGYVHLSAGDLLRKEQTTPGSEYGSLIDEHIRNGTIVPVEITCSLLEKAMLEHMTSLAESCAGDESIPAGNILIDGFPRNQNNLDGWKRQVADKVNVQFILFFECPKDVAINRCLKRGQHSGRADDNPESMAKRLDTYLNQTMPIVEHYEKMGLVRRIDSSRPIKLCIDQVSFCFLLNINIIMDVCEFVAEEDLVEIIPNFRYDQQLNLITGDFGPFRPSVPVKVPFWLAVNLYRKNKCTVLSPNWVSTLARLQEQQELETSRLLPPPNEHWREILKMMERELGRSVQCYDLYERREAILKRSVFDLFNEACSKQSMFIGDITLDNATPAELVMIKNLILNGFKHLQELRKSALVAASRKHY</sequence>
<feature type="binding site" evidence="9">
    <location>
        <position position="150"/>
    </location>
    <ligand>
        <name>ATP</name>
        <dbReference type="ChEBI" id="CHEBI:30616"/>
    </ligand>
</feature>
<keyword evidence="2 9" id="KW-0808">Transferase</keyword>
<dbReference type="Pfam" id="PF25005">
    <property type="entry name" value="PSF2_N"/>
    <property type="match status" value="1"/>
</dbReference>
<feature type="binding site" evidence="9">
    <location>
        <begin position="109"/>
        <end position="112"/>
    </location>
    <ligand>
        <name>a ribonucleoside 5'-phosphate</name>
        <dbReference type="ChEBI" id="CHEBI:58043"/>
    </ligand>
</feature>
<accession>A0A9Q0MG81</accession>
<keyword evidence="7 9" id="KW-0539">Nucleus</keyword>
<evidence type="ECO:0000256" key="4">
    <source>
        <dbReference type="ARBA" id="ARBA00022741"/>
    </source>
</evidence>
<evidence type="ECO:0000259" key="10">
    <source>
        <dbReference type="Pfam" id="PF25005"/>
    </source>
</evidence>
<gene>
    <name evidence="11" type="ORF">RDWZM_003965</name>
</gene>
<dbReference type="GO" id="GO:0005737">
    <property type="term" value="C:cytoplasm"/>
    <property type="evidence" value="ECO:0007669"/>
    <property type="project" value="UniProtKB-SubCell"/>
</dbReference>
<feature type="binding site" evidence="9">
    <location>
        <begin position="20"/>
        <end position="25"/>
    </location>
    <ligand>
        <name>ATP</name>
        <dbReference type="ChEBI" id="CHEBI:30616"/>
    </ligand>
</feature>
<dbReference type="AlphaFoldDB" id="A0A9Q0MG81"/>
<feature type="binding site" evidence="9">
    <location>
        <position position="116"/>
    </location>
    <ligand>
        <name>CMP</name>
        <dbReference type="ChEBI" id="CHEBI:60377"/>
    </ligand>
</feature>
<dbReference type="EC" id="2.7.4.14" evidence="9"/>
<keyword evidence="5 9" id="KW-0418">Kinase</keyword>
<comment type="function">
    <text evidence="9">Catalyzes the phosphorylation of pyrimidine nucleoside monophosphates at the expense of ATP. Plays an important role in de novo pyrimidine nucleotide biosynthesis. Has preference for UMP and CMP as phosphate acceptors.</text>
</comment>
<dbReference type="PANTHER" id="PTHR23359">
    <property type="entry name" value="NUCLEOTIDE KINASE"/>
    <property type="match status" value="1"/>
</dbReference>
<dbReference type="CDD" id="cd21694">
    <property type="entry name" value="GINS_B_Psf2"/>
    <property type="match status" value="1"/>
</dbReference>
<feature type="region of interest" description="NMPbind" evidence="9">
    <location>
        <begin position="40"/>
        <end position="70"/>
    </location>
</feature>
<evidence type="ECO:0000256" key="2">
    <source>
        <dbReference type="ARBA" id="ARBA00022679"/>
    </source>
</evidence>
<keyword evidence="6 9" id="KW-0067">ATP-binding</keyword>
<dbReference type="Proteomes" id="UP001142055">
    <property type="component" value="Chromosome 1"/>
</dbReference>
<feature type="region of interest" description="LID" evidence="9">
    <location>
        <begin position="149"/>
        <end position="159"/>
    </location>
</feature>
<evidence type="ECO:0000256" key="6">
    <source>
        <dbReference type="ARBA" id="ARBA00022840"/>
    </source>
</evidence>
<organism evidence="11 12">
    <name type="scientific">Blomia tropicalis</name>
    <name type="common">Mite</name>
    <dbReference type="NCBI Taxonomy" id="40697"/>
    <lineage>
        <taxon>Eukaryota</taxon>
        <taxon>Metazoa</taxon>
        <taxon>Ecdysozoa</taxon>
        <taxon>Arthropoda</taxon>
        <taxon>Chelicerata</taxon>
        <taxon>Arachnida</taxon>
        <taxon>Acari</taxon>
        <taxon>Acariformes</taxon>
        <taxon>Sarcoptiformes</taxon>
        <taxon>Astigmata</taxon>
        <taxon>Glycyphagoidea</taxon>
        <taxon>Echimyopodidae</taxon>
        <taxon>Blomia</taxon>
    </lineage>
</organism>
<dbReference type="GO" id="GO:0016776">
    <property type="term" value="F:phosphotransferase activity, phosphate group as acceptor"/>
    <property type="evidence" value="ECO:0007669"/>
    <property type="project" value="InterPro"/>
</dbReference>
<dbReference type="InterPro" id="IPR027417">
    <property type="entry name" value="P-loop_NTPase"/>
</dbReference>
<dbReference type="EMBL" id="JAPWDV010000001">
    <property type="protein sequence ID" value="KAJ6225420.1"/>
    <property type="molecule type" value="Genomic_DNA"/>
</dbReference>
<comment type="domain">
    <text evidence="9">Consists of three domains, a large central CORE domain and two small peripheral domains, NMPbind and LID, which undergo movements during catalysis. The LID domain closes over the site of phosphoryl transfer upon ATP binding. Assembling and dissambling the active center during each catalytic cycle provides an effective means to prevent ATP hydrolysis.</text>
</comment>
<dbReference type="GO" id="GO:0019205">
    <property type="term" value="F:nucleobase-containing compound kinase activity"/>
    <property type="evidence" value="ECO:0007669"/>
    <property type="project" value="InterPro"/>
</dbReference>
<dbReference type="InterPro" id="IPR006266">
    <property type="entry name" value="UMP_CMP_kinase"/>
</dbReference>
<evidence type="ECO:0000256" key="8">
    <source>
        <dbReference type="ARBA" id="ARBA00048116"/>
    </source>
</evidence>
<evidence type="ECO:0000256" key="5">
    <source>
        <dbReference type="ARBA" id="ARBA00022777"/>
    </source>
</evidence>
<proteinExistence type="inferred from homology"/>
<dbReference type="GO" id="GO:0006221">
    <property type="term" value="P:pyrimidine nucleotide biosynthetic process"/>
    <property type="evidence" value="ECO:0007669"/>
    <property type="project" value="UniProtKB-UniRule"/>
</dbReference>
<comment type="subcellular location">
    <subcellularLocation>
        <location evidence="9">Cytoplasm</location>
    </subcellularLocation>
    <subcellularLocation>
        <location evidence="9">Nucleus</location>
    </subcellularLocation>
</comment>
<protein>
    <recommendedName>
        <fullName evidence="9">UMP-CMP kinase</fullName>
        <ecNumber evidence="9">2.7.4.14</ecNumber>
    </recommendedName>
    <alternativeName>
        <fullName evidence="9">Deoxycytidylate kinase</fullName>
        <shortName evidence="9">CK</shortName>
        <shortName evidence="9">dCMP kinase</shortName>
    </alternativeName>
    <alternativeName>
        <fullName evidence="9">Uridine monophosphate/cytidine monophosphate kinase</fullName>
        <shortName evidence="9">UMP/CMP kinase</shortName>
        <shortName evidence="9">UMP/CMPK</shortName>
    </alternativeName>
</protein>
<keyword evidence="12" id="KW-1185">Reference proteome</keyword>
<feature type="binding site" evidence="9">
    <location>
        <position position="167"/>
    </location>
    <ligand>
        <name>a ribonucleoside 5'-phosphate</name>
        <dbReference type="ChEBI" id="CHEBI:58043"/>
    </ligand>
</feature>
<comment type="caution">
    <text evidence="11">The sequence shown here is derived from an EMBL/GenBank/DDBJ whole genome shotgun (WGS) entry which is preliminary data.</text>
</comment>
<dbReference type="NCBIfam" id="TIGR01359">
    <property type="entry name" value="UMP_CMP_kin_fam"/>
    <property type="match status" value="1"/>
</dbReference>
<dbReference type="InterPro" id="IPR000850">
    <property type="entry name" value="Adenylat/UMP-CMP_kin"/>
</dbReference>
<dbReference type="HAMAP" id="MF_00235">
    <property type="entry name" value="Adenylate_kinase_Adk"/>
    <property type="match status" value="1"/>
</dbReference>
<feature type="binding site" evidence="9">
    <location>
        <position position="195"/>
    </location>
    <ligand>
        <name>ATP</name>
        <dbReference type="ChEBI" id="CHEBI:30616"/>
    </ligand>
</feature>
<dbReference type="FunFam" id="3.40.5.50:FF:000001">
    <property type="entry name" value="DNA replication complex GINS protein PSF2"/>
    <property type="match status" value="1"/>
</dbReference>
<keyword evidence="9" id="KW-0665">Pyrimidine biosynthesis</keyword>
<keyword evidence="3" id="KW-0235">DNA replication</keyword>
<comment type="cofactor">
    <cofactor evidence="9">
        <name>Mg(2+)</name>
        <dbReference type="ChEBI" id="CHEBI:18420"/>
    </cofactor>
    <text evidence="9">Binds 1 Mg(2+) ion per monomer.</text>
</comment>
<dbReference type="PRINTS" id="PR00094">
    <property type="entry name" value="ADENYLTKNASE"/>
</dbReference>
<dbReference type="Pfam" id="PF00406">
    <property type="entry name" value="ADK"/>
    <property type="match status" value="1"/>
</dbReference>
<name>A0A9Q0MG81_BLOTA</name>
<evidence type="ECO:0000256" key="7">
    <source>
        <dbReference type="ARBA" id="ARBA00023242"/>
    </source>
</evidence>
<comment type="catalytic activity">
    <reaction evidence="9">
        <text>dCMP + ATP = dCDP + ADP</text>
        <dbReference type="Rhea" id="RHEA:25094"/>
        <dbReference type="ChEBI" id="CHEBI:30616"/>
        <dbReference type="ChEBI" id="CHEBI:57566"/>
        <dbReference type="ChEBI" id="CHEBI:58593"/>
        <dbReference type="ChEBI" id="CHEBI:456216"/>
        <dbReference type="EC" id="2.7.4.14"/>
    </reaction>
</comment>
<dbReference type="GO" id="GO:0005524">
    <property type="term" value="F:ATP binding"/>
    <property type="evidence" value="ECO:0007669"/>
    <property type="project" value="UniProtKB-KW"/>
</dbReference>
<dbReference type="GO" id="GO:0006207">
    <property type="term" value="P:'de novo' pyrimidine nucleobase biosynthetic process"/>
    <property type="evidence" value="ECO:0007669"/>
    <property type="project" value="InterPro"/>
</dbReference>
<feature type="binding site" evidence="9">
    <location>
        <begin position="68"/>
        <end position="70"/>
    </location>
    <ligand>
        <name>a ribonucleoside 5'-phosphate</name>
        <dbReference type="ChEBI" id="CHEBI:58043"/>
    </ligand>
</feature>
<keyword evidence="4 9" id="KW-0547">Nucleotide-binding</keyword>
<feature type="domain" description="DNA replication complex GINS protein PSF2 N-terminal" evidence="10">
    <location>
        <begin position="219"/>
        <end position="274"/>
    </location>
</feature>
<dbReference type="SUPFAM" id="SSF160059">
    <property type="entry name" value="PriA/YqbF domain"/>
    <property type="match status" value="1"/>
</dbReference>